<dbReference type="InterPro" id="IPR057670">
    <property type="entry name" value="SH3_retrovirus"/>
</dbReference>
<dbReference type="SUPFAM" id="SSF57756">
    <property type="entry name" value="Retrovirus zinc finger-like domains"/>
    <property type="match status" value="1"/>
</dbReference>
<dbReference type="SUPFAM" id="SSF56672">
    <property type="entry name" value="DNA/RNA polymerases"/>
    <property type="match status" value="1"/>
</dbReference>
<keyword evidence="18" id="KW-0862">Zinc</keyword>
<feature type="compositionally biased region" description="Polar residues" evidence="19">
    <location>
        <begin position="749"/>
        <end position="766"/>
    </location>
</feature>
<keyword evidence="5" id="KW-0479">Metal-binding</keyword>
<protein>
    <submittedName>
        <fullName evidence="22">Uncharacterized protein</fullName>
    </submittedName>
</protein>
<keyword evidence="3" id="KW-0645">Protease</keyword>
<feature type="region of interest" description="Disordered" evidence="19">
    <location>
        <begin position="2455"/>
        <end position="2494"/>
    </location>
</feature>
<feature type="compositionally biased region" description="Pro residues" evidence="19">
    <location>
        <begin position="2458"/>
        <end position="2477"/>
    </location>
</feature>
<dbReference type="PANTHER" id="PTHR42648">
    <property type="entry name" value="TRANSPOSASE, PUTATIVE-RELATED"/>
    <property type="match status" value="1"/>
</dbReference>
<keyword evidence="13" id="KW-0695">RNA-directed DNA polymerase</keyword>
<comment type="function">
    <text evidence="1">The aspartyl protease (PR) mediates the proteolytic cleavages of the Gag and Gag-Pol polyproteins after assembly of the VLP.</text>
</comment>
<sequence>MAENIRIPEFNGENFHSWKFRIEAFLEGKGLKRYLYEDPPQLEDKTDWSIKDAQAKGIMTSAMNDSQVSLILNCKTTKDIWNSIHRRYEGDIKKQKIEAKNNLFRMQMKKDENLNQFLLRSEKLLETARILGNSIEEEEFVDAFIKALPTKYNIIVMQLSSISDPGILDIRRIVQLYLERYKFQEKEENPNAYKMFTKENVHFNRNTTFENTRPKRKIQCFICSKYGHKANDCWYNPKNKGENSTRKNNGPQSNTHSWKTRQNVPRATAAKVKEEQTFTTISKEEEIKEDKYQGWILDSGATCHMTSSLEQMKDIQPDERKIVLADGSYTKSNYIGNVKLNGVNHFLILNNVLHVPSLTDNLISVNKLVQENNKVIFDQKGGHIIDQAGYTIITANKVGDLYFIKGNNNKIDITFKVTNIPWEVWHKRLGHINDQYMEIMKKNQLVYKFDYNEQKSMENCISCIKGKYSRKPFKTVTENQSNQPLELLHLDLIGPIKQLSIGSAKYVLTIVDDFSRKIFVKFLHSKSDTLEIFKEFLESTENLLNKRAKCIRSDNGLEFVNQEFENYLKNKGIIHQKTTIYTPPQNGIAERANRSIINGTRTLLVESELPTKFWAEAMHNFVYTKNRTPNKHNLKITPEELFTGKKPTVAHLRTFGCIAEFWIPKEKRAKFDMITHSGIFMGYSSNRKAYRIFNPNTYSIVESRDVKFIENKKGVSLLKSDQNEVQDYCIFKFPEENFDYDSENKPSEESNIQELEEATQQQQNNVVPYLRPSARNKYYCELSSDEEELSDDSRLDPTFDPTEHNLFALDEIPIPNSYEEAINSKNPEYWIEAMQREMNSLQEHQVWDHVYLPKGVKPIKSKWVYSSKVDPSTGQTIFKARLVALGCCQKDGTYFQNICSPVMKSDSFRTLLAYCVLQGWSLIHCDVQTAFLYGKLDEDIYLLPPQGYQPTDENLVCKLNQALYGLKQSSKVWYNTFSDHLVKIGFTRFNSDKCLFEFKIGNSNLILGLYVDDMIIIYSDINILNVAIGKIESKFKLKRNADNFTILGFEITQHENKITLKQEGYINKLLQKYHMQDCKGVSTPMDVNTDFGNFHSSKKIDQHKYQELIGSLLYLACKSRAEIAFSVTVLSKYNTDPREIHWNAAKRVLRYLQFTKKLGLVYTVGDTKLEGFTDASWNSKNFKCSFGGIAFKFGNNLISWSCKSLPNVCLSTTDSELYAFTLGVKTSIYIRYLIEELTGKNYRTPLPSKKRLKLSDRIRKLTDSGLHVFGIAQVRWGVEVLEEYLKNRVGRGAVARQIRLRRAAPSSNPGGSRTIRRPQPSAGSVPRAQEIRVTRAHIAEARARQASSSEEHCVYIEHSPELEPFHYLRALDRMLGGTAGVIQITKVNGHQLLGLTNRGLAERLISEGLEVEGTLLRAFPFRKRAERITVGNLPFFVADSAVITALSPYGRVTSIAPKQMKAGPYVYVDGRRDVFITLHEGITIERLPTRLDINIKGQAWPAYLSSGIRCSRCHGQGHRRAICPLLAGLANNTRTAPPTTPAGVPPPTTPAPPQRSAAQPPAPTPSNPAMEVCSAPPVARAALHSSAPRPSPPAAPAFPMEETPPAPPPVTPAPSLQTPGSREPAAPTPDVEMSIVEETFASSTSSAKNATRVDLDAFIEGLPSVSFAKTDALGLGREEVLDLLSSRTKAQRKGPLLSPPQCDALVGLIGQILDLKPGHTSNLYKVLGQVKAELRTTPAVPPTPTLPAPWPSKPTPPALHGEKTSPDIATPPPPLSTEFIDACYDQANDIIYELSDERYSETLSDIGVTEGDIVEAIIFPDDREPLLRRLSTQKRTTLAGIVSAASERARSSDPFVRGEMLLGMPSSASPGSSGSAGQEPGRPSIPSPTGGNKSKKNDSHREIYKENYISREYVNPPADGGNANLAAARADVISGVAATSSSNGAALAIRNWADCDEVVNPGTDDDFTVVKTKKRRRESANSPTAAATPSNIGGARTSRRPQSSAGSVPRAQEVRTTRAHITEARARQASSSEDHCVYLEHGPELQPFHYLRALDRTLGGTAGVIQISKVNGHQLLGLANRGLAERLINEGLEVEGTLLRAFPFRKRAERITVGNLPFFVEDSAIISALKPYGRVTSIAPKLMKVGPYTYNDGRREAFIVLREGMTTERLPTRLEIPIKGEAWPAYLSSGIKCSRCHGQGHRRANCPLLAGRANNSRLTPPTPPAGVPSTPTSAPPQRSAAQLPAPAPSSTAMEISGTSHAARAISSSTAPRPSPPVAPAVPMEEAPPAPPPVTPAPSLQVPKNPVGPCSATPRHPEPTPPARPDFAAPRSPPPIQETLGPAAPTQDVEMSIVEETFASSTSSAKTATRVDLDAFIEGLPSVSFAKTDALGLGREEVLDLLSSRTKAQRKGPLLSPPQCDALVGLIGQILDLKPGHTSNLYKVLGQVRAELTKTPAAAPTPPLPAPRPDGPIPPPPHGDTTTPDMATSPSPLSTQMDRALMDKRWEALRDLMNQLDREFELDLEHRFQSRVDEDDIIRAILYPGDREPLIKRLPTRDRHSNEELPCAEKSAIFNSQSNISNTNERIETYANSPAGGRNVNSAAPFNLAALSSSNRGADAQRNWADYAENVNSEEDDSFTVVKGRKRRRDSPDLPAMAAQSNSAGTSRRQRPSTGRMPQVQEIRTTRVHVMEARARQASCTEEQCCFLEFCPEYQTYQYMKALEKVVGNTRNIVQFTKVNGQYLVGLANRSLAERLVREGLEIEGTLLKTFPFRRTSIRVTIGNLPFFVGDAAVMDALSRYGRITSIAPKQLRVGEFDFTDGRREAFILLHDGITVEMLPSRFELRIKGEPWPAFLTHGVKCSKCRGQGHRRANCPQLHGRPTTSRRASPPPSTSLPPSTAPGLPRRTSAAPPAPAPPSPAMEVCSAPPVARAVLHPSAPRPSPPAAPALPMEETPSAPPLVTPAPSLQAPEGPVGSRPASSQHPEPPPARPEIVAPRDPLPAQKTLGPAAPTPDVEMSIVEETSASSTSAAKNATRVDLDEFIERHPTVSFARTDALGLGREEVLDLLSSRTKAQRNGPLLSPPQCDALAGLISQILDLKPGITSNLYKVLGQVRTELTKTPAAVPTPPLPAPRPAGPTPSAPHREESTPAMTPPSPLPAPMEEDLPPYPEDWIFKNYREVLSSQPDLEALVESEISWTDVNNAIFHSQSRAPFLAKLSPDLKKHYAVFFEAVIERARDCHPRILNGLSELIKALTPKTRRPCGKRST</sequence>
<feature type="region of interest" description="Disordered" evidence="19">
    <location>
        <begin position="2634"/>
        <end position="2678"/>
    </location>
</feature>
<evidence type="ECO:0000256" key="12">
    <source>
        <dbReference type="ARBA" id="ARBA00022908"/>
    </source>
</evidence>
<dbReference type="SUPFAM" id="SSF53098">
    <property type="entry name" value="Ribonuclease H-like"/>
    <property type="match status" value="1"/>
</dbReference>
<keyword evidence="7" id="KW-0064">Aspartyl protease</keyword>
<reference evidence="22 23" key="1">
    <citation type="submission" date="2022-01" db="EMBL/GenBank/DDBJ databases">
        <title>A chromosomal length assembly of Cordylochernes scorpioides.</title>
        <authorList>
            <person name="Zeh D."/>
            <person name="Zeh J."/>
        </authorList>
    </citation>
    <scope>NUCLEOTIDE SEQUENCE [LARGE SCALE GENOMIC DNA]</scope>
    <source>
        <strain evidence="22">IN4F17</strain>
        <tissue evidence="22">Whole Body</tissue>
    </source>
</reference>
<dbReference type="InterPro" id="IPR013103">
    <property type="entry name" value="RVT_2"/>
</dbReference>
<evidence type="ECO:0000313" key="22">
    <source>
        <dbReference type="EMBL" id="UYV77954.1"/>
    </source>
</evidence>
<dbReference type="Pfam" id="PF07727">
    <property type="entry name" value="RVT_2"/>
    <property type="match status" value="1"/>
</dbReference>
<evidence type="ECO:0000256" key="14">
    <source>
        <dbReference type="ARBA" id="ARBA00022932"/>
    </source>
</evidence>
<keyword evidence="14" id="KW-0239">DNA-directed DNA polymerase</keyword>
<dbReference type="Pfam" id="PF13976">
    <property type="entry name" value="gag_pre-integrs"/>
    <property type="match status" value="1"/>
</dbReference>
<feature type="compositionally biased region" description="Pro residues" evidence="19">
    <location>
        <begin position="1538"/>
        <end position="1553"/>
    </location>
</feature>
<feature type="compositionally biased region" description="Low complexity" evidence="19">
    <location>
        <begin position="1980"/>
        <end position="1991"/>
    </location>
</feature>
<dbReference type="CDD" id="cd09272">
    <property type="entry name" value="RNase_HI_RT_Ty1"/>
    <property type="match status" value="1"/>
</dbReference>
<keyword evidence="2" id="KW-1188">Viral release from host cell</keyword>
<feature type="region of interest" description="Disordered" evidence="19">
    <location>
        <begin position="1303"/>
        <end position="1326"/>
    </location>
</feature>
<feature type="compositionally biased region" description="Pro residues" evidence="19">
    <location>
        <begin position="2272"/>
        <end position="2295"/>
    </location>
</feature>
<feature type="compositionally biased region" description="Polar residues" evidence="19">
    <location>
        <begin position="2484"/>
        <end position="2494"/>
    </location>
</feature>
<evidence type="ECO:0000256" key="1">
    <source>
        <dbReference type="ARBA" id="ARBA00002180"/>
    </source>
</evidence>
<keyword evidence="18" id="KW-0863">Zinc-finger</keyword>
<feature type="domain" description="Integrase catalytic" evidence="21">
    <location>
        <begin position="480"/>
        <end position="646"/>
    </location>
</feature>
<evidence type="ECO:0000256" key="6">
    <source>
        <dbReference type="ARBA" id="ARBA00022741"/>
    </source>
</evidence>
<feature type="compositionally biased region" description="Low complexity" evidence="19">
    <location>
        <begin position="1579"/>
        <end position="1588"/>
    </location>
</feature>
<feature type="compositionally biased region" description="Polar residues" evidence="19">
    <location>
        <begin position="246"/>
        <end position="265"/>
    </location>
</feature>
<evidence type="ECO:0000256" key="7">
    <source>
        <dbReference type="ARBA" id="ARBA00022750"/>
    </source>
</evidence>
<feature type="region of interest" description="Disordered" evidence="19">
    <location>
        <begin position="240"/>
        <end position="270"/>
    </location>
</feature>
<keyword evidence="6" id="KW-0547">Nucleotide-binding</keyword>
<dbReference type="EMBL" id="CP092877">
    <property type="protein sequence ID" value="UYV77954.1"/>
    <property type="molecule type" value="Genomic_DNA"/>
</dbReference>
<evidence type="ECO:0000256" key="8">
    <source>
        <dbReference type="ARBA" id="ARBA00022759"/>
    </source>
</evidence>
<feature type="region of interest" description="Disordered" evidence="19">
    <location>
        <begin position="2865"/>
        <end position="3012"/>
    </location>
</feature>
<dbReference type="PROSITE" id="PS50994">
    <property type="entry name" value="INTEGRASE"/>
    <property type="match status" value="1"/>
</dbReference>
<feature type="region of interest" description="Disordered" evidence="19">
    <location>
        <begin position="2212"/>
        <end position="2344"/>
    </location>
</feature>
<dbReference type="InterPro" id="IPR025724">
    <property type="entry name" value="GAG-pre-integrase_dom"/>
</dbReference>
<keyword evidence="12" id="KW-0229">DNA integration</keyword>
<dbReference type="InterPro" id="IPR001878">
    <property type="entry name" value="Znf_CCHC"/>
</dbReference>
<dbReference type="PROSITE" id="PS50158">
    <property type="entry name" value="ZF_CCHC"/>
    <property type="match status" value="1"/>
</dbReference>
<feature type="domain" description="CCHC-type" evidence="20">
    <location>
        <begin position="220"/>
        <end position="233"/>
    </location>
</feature>
<evidence type="ECO:0000256" key="10">
    <source>
        <dbReference type="ARBA" id="ARBA00022840"/>
    </source>
</evidence>
<dbReference type="SMART" id="SM00343">
    <property type="entry name" value="ZnF_C2HC"/>
    <property type="match status" value="4"/>
</dbReference>
<evidence type="ECO:0000259" key="21">
    <source>
        <dbReference type="PROSITE" id="PS50994"/>
    </source>
</evidence>
<feature type="compositionally biased region" description="Low complexity" evidence="19">
    <location>
        <begin position="2261"/>
        <end position="2271"/>
    </location>
</feature>
<dbReference type="PANTHER" id="PTHR42648:SF11">
    <property type="entry name" value="TRANSPOSON TY4-P GAG-POL POLYPROTEIN"/>
    <property type="match status" value="1"/>
</dbReference>
<evidence type="ECO:0000256" key="4">
    <source>
        <dbReference type="ARBA" id="ARBA00022722"/>
    </source>
</evidence>
<dbReference type="Gene3D" id="3.30.420.10">
    <property type="entry name" value="Ribonuclease H-like superfamily/Ribonuclease H"/>
    <property type="match status" value="1"/>
</dbReference>
<dbReference type="InterPro" id="IPR043502">
    <property type="entry name" value="DNA/RNA_pol_sf"/>
</dbReference>
<gene>
    <name evidence="22" type="ORF">LAZ67_15003020</name>
</gene>
<keyword evidence="16" id="KW-0233">DNA recombination</keyword>
<dbReference type="InterPro" id="IPR054722">
    <property type="entry name" value="PolX-like_BBD"/>
</dbReference>
<evidence type="ECO:0000256" key="9">
    <source>
        <dbReference type="ARBA" id="ARBA00022801"/>
    </source>
</evidence>
<name>A0ABY6L9Y9_9ARAC</name>
<feature type="compositionally biased region" description="Low complexity" evidence="19">
    <location>
        <begin position="2895"/>
        <end position="2910"/>
    </location>
</feature>
<feature type="region of interest" description="Disordered" evidence="19">
    <location>
        <begin position="1738"/>
        <end position="1773"/>
    </location>
</feature>
<keyword evidence="14" id="KW-0548">Nucleotidyltransferase</keyword>
<feature type="compositionally biased region" description="Low complexity" evidence="19">
    <location>
        <begin position="1865"/>
        <end position="1877"/>
    </location>
</feature>
<keyword evidence="15" id="KW-0917">Virion maturation</keyword>
<feature type="compositionally biased region" description="Low complexity" evidence="19">
    <location>
        <begin position="2227"/>
        <end position="2250"/>
    </location>
</feature>
<dbReference type="InterPro" id="IPR036875">
    <property type="entry name" value="Znf_CCHC_sf"/>
</dbReference>
<dbReference type="InterPro" id="IPR001584">
    <property type="entry name" value="Integrase_cat-core"/>
</dbReference>
<keyword evidence="10" id="KW-0067">ATP-binding</keyword>
<dbReference type="Pfam" id="PF14223">
    <property type="entry name" value="Retrotran_gag_2"/>
    <property type="match status" value="1"/>
</dbReference>
<evidence type="ECO:0000256" key="19">
    <source>
        <dbReference type="SAM" id="MobiDB-lite"/>
    </source>
</evidence>
<feature type="region of interest" description="Disordered" evidence="19">
    <location>
        <begin position="1533"/>
        <end position="1629"/>
    </location>
</feature>
<evidence type="ECO:0000256" key="13">
    <source>
        <dbReference type="ARBA" id="ARBA00022918"/>
    </source>
</evidence>
<feature type="region of interest" description="Disordered" evidence="19">
    <location>
        <begin position="3120"/>
        <end position="3163"/>
    </location>
</feature>
<keyword evidence="23" id="KW-1185">Reference proteome</keyword>
<keyword evidence="8" id="KW-0255">Endonuclease</keyword>
<keyword evidence="17" id="KW-0511">Multifunctional enzyme</keyword>
<feature type="compositionally biased region" description="Pro residues" evidence="19">
    <location>
        <begin position="1589"/>
        <end position="1612"/>
    </location>
</feature>
<evidence type="ECO:0000256" key="5">
    <source>
        <dbReference type="ARBA" id="ARBA00022723"/>
    </source>
</evidence>
<evidence type="ECO:0000256" key="11">
    <source>
        <dbReference type="ARBA" id="ARBA00022842"/>
    </source>
</evidence>
<evidence type="ECO:0000256" key="2">
    <source>
        <dbReference type="ARBA" id="ARBA00022612"/>
    </source>
</evidence>
<evidence type="ECO:0000256" key="16">
    <source>
        <dbReference type="ARBA" id="ARBA00023172"/>
    </source>
</evidence>
<keyword evidence="9" id="KW-0378">Hydrolase</keyword>
<evidence type="ECO:0000256" key="18">
    <source>
        <dbReference type="PROSITE-ProRule" id="PRU00047"/>
    </source>
</evidence>
<dbReference type="InterPro" id="IPR036397">
    <property type="entry name" value="RNaseH_sf"/>
</dbReference>
<proteinExistence type="predicted"/>
<dbReference type="Pfam" id="PF00665">
    <property type="entry name" value="rve"/>
    <property type="match status" value="1"/>
</dbReference>
<dbReference type="Pfam" id="PF22936">
    <property type="entry name" value="Pol_BBD"/>
    <property type="match status" value="1"/>
</dbReference>
<dbReference type="InterPro" id="IPR012337">
    <property type="entry name" value="RNaseH-like_sf"/>
</dbReference>
<evidence type="ECO:0000313" key="23">
    <source>
        <dbReference type="Proteomes" id="UP001235939"/>
    </source>
</evidence>
<feature type="compositionally biased region" description="Pro residues" evidence="19">
    <location>
        <begin position="2938"/>
        <end position="2947"/>
    </location>
</feature>
<feature type="region of interest" description="Disordered" evidence="19">
    <location>
        <begin position="1860"/>
        <end position="1900"/>
    </location>
</feature>
<feature type="compositionally biased region" description="Pro residues" evidence="19">
    <location>
        <begin position="1739"/>
        <end position="1757"/>
    </location>
</feature>
<feature type="region of interest" description="Disordered" evidence="19">
    <location>
        <begin position="1958"/>
        <end position="2017"/>
    </location>
</feature>
<feature type="region of interest" description="Disordered" evidence="19">
    <location>
        <begin position="739"/>
        <end position="767"/>
    </location>
</feature>
<evidence type="ECO:0000256" key="3">
    <source>
        <dbReference type="ARBA" id="ARBA00022670"/>
    </source>
</evidence>
<organism evidence="22 23">
    <name type="scientific">Cordylochernes scorpioides</name>
    <dbReference type="NCBI Taxonomy" id="51811"/>
    <lineage>
        <taxon>Eukaryota</taxon>
        <taxon>Metazoa</taxon>
        <taxon>Ecdysozoa</taxon>
        <taxon>Arthropoda</taxon>
        <taxon>Chelicerata</taxon>
        <taxon>Arachnida</taxon>
        <taxon>Pseudoscorpiones</taxon>
        <taxon>Cheliferoidea</taxon>
        <taxon>Chernetidae</taxon>
        <taxon>Cordylochernes</taxon>
    </lineage>
</organism>
<keyword evidence="4" id="KW-0540">Nuclease</keyword>
<dbReference type="InterPro" id="IPR039537">
    <property type="entry name" value="Retrotran_Ty1/copia-like"/>
</dbReference>
<evidence type="ECO:0000259" key="20">
    <source>
        <dbReference type="PROSITE" id="PS50158"/>
    </source>
</evidence>
<dbReference type="Pfam" id="PF25597">
    <property type="entry name" value="SH3_retrovirus"/>
    <property type="match status" value="1"/>
</dbReference>
<keyword evidence="14" id="KW-0808">Transferase</keyword>
<accession>A0ABY6L9Y9</accession>
<dbReference type="Proteomes" id="UP001235939">
    <property type="component" value="Chromosome 15"/>
</dbReference>
<feature type="compositionally biased region" description="Pro residues" evidence="19">
    <location>
        <begin position="3125"/>
        <end position="3141"/>
    </location>
</feature>
<keyword evidence="11" id="KW-0460">Magnesium</keyword>
<evidence type="ECO:0000256" key="17">
    <source>
        <dbReference type="ARBA" id="ARBA00023268"/>
    </source>
</evidence>
<evidence type="ECO:0000256" key="15">
    <source>
        <dbReference type="ARBA" id="ARBA00023113"/>
    </source>
</evidence>